<dbReference type="GO" id="GO:0006629">
    <property type="term" value="P:lipid metabolic process"/>
    <property type="evidence" value="ECO:0007669"/>
    <property type="project" value="InterPro"/>
</dbReference>
<organism evidence="14 15">
    <name type="scientific">Leptospira ryugenii</name>
    <dbReference type="NCBI Taxonomy" id="1917863"/>
    <lineage>
        <taxon>Bacteria</taxon>
        <taxon>Pseudomonadati</taxon>
        <taxon>Spirochaetota</taxon>
        <taxon>Spirochaetia</taxon>
        <taxon>Leptospirales</taxon>
        <taxon>Leptospiraceae</taxon>
        <taxon>Leptospira</taxon>
    </lineage>
</organism>
<feature type="domain" description="Fatty acid desaturase" evidence="13">
    <location>
        <begin position="99"/>
        <end position="331"/>
    </location>
</feature>
<evidence type="ECO:0000256" key="1">
    <source>
        <dbReference type="ARBA" id="ARBA00004429"/>
    </source>
</evidence>
<evidence type="ECO:0000256" key="12">
    <source>
        <dbReference type="SAM" id="Phobius"/>
    </source>
</evidence>
<proteinExistence type="inferred from homology"/>
<feature type="transmembrane region" description="Helical" evidence="12">
    <location>
        <begin position="71"/>
        <end position="92"/>
    </location>
</feature>
<dbReference type="CDD" id="cd03512">
    <property type="entry name" value="Alkane-hydroxylase"/>
    <property type="match status" value="1"/>
</dbReference>
<feature type="transmembrane region" description="Helical" evidence="12">
    <location>
        <begin position="238"/>
        <end position="261"/>
    </location>
</feature>
<evidence type="ECO:0000256" key="6">
    <source>
        <dbReference type="ARBA" id="ARBA00022723"/>
    </source>
</evidence>
<dbReference type="AlphaFoldDB" id="A0A2P2DVV7"/>
<evidence type="ECO:0000256" key="5">
    <source>
        <dbReference type="ARBA" id="ARBA00022692"/>
    </source>
</evidence>
<feature type="transmembrane region" description="Helical" evidence="12">
    <location>
        <begin position="98"/>
        <end position="121"/>
    </location>
</feature>
<keyword evidence="7 12" id="KW-1133">Transmembrane helix</keyword>
<dbReference type="RefSeq" id="WP_108972802.1">
    <property type="nucleotide sequence ID" value="NZ_BFBB01000002.1"/>
</dbReference>
<dbReference type="InterPro" id="IPR005804">
    <property type="entry name" value="FA_desaturase_dom"/>
</dbReference>
<comment type="subcellular location">
    <subcellularLocation>
        <location evidence="1">Cell inner membrane</location>
        <topology evidence="1">Multi-pass membrane protein</topology>
    </subcellularLocation>
</comment>
<evidence type="ECO:0000256" key="8">
    <source>
        <dbReference type="ARBA" id="ARBA00023002"/>
    </source>
</evidence>
<keyword evidence="9" id="KW-0408">Iron</keyword>
<dbReference type="Pfam" id="PF00487">
    <property type="entry name" value="FA_desaturase"/>
    <property type="match status" value="1"/>
</dbReference>
<gene>
    <name evidence="14" type="ORF">LPTSP4_02000</name>
</gene>
<dbReference type="EMBL" id="BFBB01000002">
    <property type="protein sequence ID" value="GBF48700.1"/>
    <property type="molecule type" value="Genomic_DNA"/>
</dbReference>
<keyword evidence="4" id="KW-0997">Cell inner membrane</keyword>
<dbReference type="GO" id="GO:0004497">
    <property type="term" value="F:monooxygenase activity"/>
    <property type="evidence" value="ECO:0007669"/>
    <property type="project" value="UniProtKB-KW"/>
</dbReference>
<evidence type="ECO:0000313" key="15">
    <source>
        <dbReference type="Proteomes" id="UP000245133"/>
    </source>
</evidence>
<evidence type="ECO:0000256" key="4">
    <source>
        <dbReference type="ARBA" id="ARBA00022519"/>
    </source>
</evidence>
<evidence type="ECO:0000256" key="2">
    <source>
        <dbReference type="ARBA" id="ARBA00010823"/>
    </source>
</evidence>
<comment type="similarity">
    <text evidence="2">Belongs to the fatty acid desaturase type 1 family. AlkB subfamily.</text>
</comment>
<reference evidence="14 15" key="1">
    <citation type="submission" date="2018-02" db="EMBL/GenBank/DDBJ databases">
        <title>Novel Leptospira species isolated from soil and water in Japan.</title>
        <authorList>
            <person name="Nakao R."/>
            <person name="Masuzawa T."/>
        </authorList>
    </citation>
    <scope>NUCLEOTIDE SEQUENCE [LARGE SCALE GENOMIC DNA]</scope>
    <source>
        <strain evidence="14 15">YH101</strain>
    </source>
</reference>
<keyword evidence="15" id="KW-1185">Reference proteome</keyword>
<dbReference type="Proteomes" id="UP000245133">
    <property type="component" value="Unassembled WGS sequence"/>
</dbReference>
<feature type="transmembrane region" description="Helical" evidence="12">
    <location>
        <begin position="211"/>
        <end position="232"/>
    </location>
</feature>
<evidence type="ECO:0000256" key="7">
    <source>
        <dbReference type="ARBA" id="ARBA00022989"/>
    </source>
</evidence>
<evidence type="ECO:0000256" key="10">
    <source>
        <dbReference type="ARBA" id="ARBA00023033"/>
    </source>
</evidence>
<evidence type="ECO:0000256" key="11">
    <source>
        <dbReference type="ARBA" id="ARBA00023136"/>
    </source>
</evidence>
<dbReference type="PANTHER" id="PTHR38674:SF1">
    <property type="entry name" value="ALKANE 1-MONOOXYGENASE 1"/>
    <property type="match status" value="1"/>
</dbReference>
<dbReference type="InterPro" id="IPR033885">
    <property type="entry name" value="AlkB/XylM"/>
</dbReference>
<evidence type="ECO:0000256" key="9">
    <source>
        <dbReference type="ARBA" id="ARBA00023004"/>
    </source>
</evidence>
<name>A0A2P2DVV7_9LEPT</name>
<dbReference type="GO" id="GO:0046872">
    <property type="term" value="F:metal ion binding"/>
    <property type="evidence" value="ECO:0007669"/>
    <property type="project" value="UniProtKB-KW"/>
</dbReference>
<evidence type="ECO:0000259" key="13">
    <source>
        <dbReference type="Pfam" id="PF00487"/>
    </source>
</evidence>
<accession>A0A2P2DVV7</accession>
<keyword evidence="8" id="KW-0560">Oxidoreductase</keyword>
<keyword evidence="10 14" id="KW-0503">Monooxygenase</keyword>
<dbReference type="OrthoDB" id="9807864at2"/>
<dbReference type="PANTHER" id="PTHR38674">
    <property type="entry name" value="ALKANE 1-MONOOXYGENASE 1"/>
    <property type="match status" value="1"/>
</dbReference>
<protein>
    <submittedName>
        <fullName evidence="14">Putative alkane 1-monooxygenase</fullName>
    </submittedName>
</protein>
<keyword evidence="5 12" id="KW-0812">Transmembrane</keyword>
<dbReference type="GO" id="GO:0005886">
    <property type="term" value="C:plasma membrane"/>
    <property type="evidence" value="ECO:0007669"/>
    <property type="project" value="UniProtKB-SubCell"/>
</dbReference>
<keyword evidence="11 12" id="KW-0472">Membrane</keyword>
<evidence type="ECO:0000256" key="3">
    <source>
        <dbReference type="ARBA" id="ARBA00022475"/>
    </source>
</evidence>
<keyword evidence="3" id="KW-1003">Cell membrane</keyword>
<sequence>MSFWKKISFTFPFVLPPVGLVSAYLGGFYLLSLPILIFVILPILDICMGGDKHNPSEQDVEHLSEQKYFRFLTYAWAFLQLFYVIWACLFLTHSQLAIWEMALFALSTGLITGGIGITVGHELGHKNTRWEQFLSKMIYMTVSYMHFFIEHNRGHHVHVSTMKDSATSRENQSFYSFYPQTVIGSFLSAWKIEAKRLQNQNRPIWSLANDMIVYLLITFGFVASLTLFGSFYSAKFVWQIPVFFFLQSFVATLLLELTNYIEHYGLERKEISPGKFEKVDITHSWNQNFFVSNAFLFHLQRHSDHHANANRRYQVLRHVNEAPQLPFGYEVMIVIALVPPLWFRLMNPRLESWRKSLQHS</sequence>
<comment type="caution">
    <text evidence="14">The sequence shown here is derived from an EMBL/GenBank/DDBJ whole genome shotgun (WGS) entry which is preliminary data.</text>
</comment>
<evidence type="ECO:0000313" key="14">
    <source>
        <dbReference type="EMBL" id="GBF48700.1"/>
    </source>
</evidence>
<keyword evidence="6" id="KW-0479">Metal-binding</keyword>